<dbReference type="Pfam" id="PF00289">
    <property type="entry name" value="Biotin_carb_N"/>
    <property type="match status" value="1"/>
</dbReference>
<dbReference type="InterPro" id="IPR004549">
    <property type="entry name" value="Acetyl_CoA_COase_biotin_COase"/>
</dbReference>
<dbReference type="PROSITE" id="PS00866">
    <property type="entry name" value="CPSASE_1"/>
    <property type="match status" value="1"/>
</dbReference>
<dbReference type="PANTHER" id="PTHR48095">
    <property type="entry name" value="PYRUVATE CARBOXYLASE SUBUNIT A"/>
    <property type="match status" value="1"/>
</dbReference>
<dbReference type="SUPFAM" id="SSF52440">
    <property type="entry name" value="PreATP-grasp domain"/>
    <property type="match status" value="1"/>
</dbReference>
<keyword evidence="13" id="KW-0275">Fatty acid biosynthesis</keyword>
<evidence type="ECO:0000313" key="17">
    <source>
        <dbReference type="Proteomes" id="UP000294743"/>
    </source>
</evidence>
<organism evidence="16 17">
    <name type="scientific">Breznakia blatticola</name>
    <dbReference type="NCBI Taxonomy" id="1754012"/>
    <lineage>
        <taxon>Bacteria</taxon>
        <taxon>Bacillati</taxon>
        <taxon>Bacillota</taxon>
        <taxon>Erysipelotrichia</taxon>
        <taxon>Erysipelotrichales</taxon>
        <taxon>Erysipelotrichaceae</taxon>
        <taxon>Breznakia</taxon>
    </lineage>
</organism>
<evidence type="ECO:0000256" key="2">
    <source>
        <dbReference type="ARBA" id="ARBA00004956"/>
    </source>
</evidence>
<dbReference type="FunFam" id="3.30.1490.20:FF:000018">
    <property type="entry name" value="Biotin carboxylase"/>
    <property type="match status" value="1"/>
</dbReference>
<comment type="catalytic activity">
    <reaction evidence="11 13">
        <text>N(6)-biotinyl-L-lysyl-[protein] + hydrogencarbonate + ATP = N(6)-carboxybiotinyl-L-lysyl-[protein] + ADP + phosphate + H(+)</text>
        <dbReference type="Rhea" id="RHEA:13501"/>
        <dbReference type="Rhea" id="RHEA-COMP:10505"/>
        <dbReference type="Rhea" id="RHEA-COMP:10506"/>
        <dbReference type="ChEBI" id="CHEBI:15378"/>
        <dbReference type="ChEBI" id="CHEBI:17544"/>
        <dbReference type="ChEBI" id="CHEBI:30616"/>
        <dbReference type="ChEBI" id="CHEBI:43474"/>
        <dbReference type="ChEBI" id="CHEBI:83144"/>
        <dbReference type="ChEBI" id="CHEBI:83145"/>
        <dbReference type="ChEBI" id="CHEBI:456216"/>
        <dbReference type="EC" id="6.3.4.14"/>
    </reaction>
</comment>
<dbReference type="AlphaFoldDB" id="A0A4R7ZI46"/>
<evidence type="ECO:0000256" key="8">
    <source>
        <dbReference type="ARBA" id="ARBA00022840"/>
    </source>
</evidence>
<dbReference type="PROSITE" id="PS00867">
    <property type="entry name" value="CPSASE_2"/>
    <property type="match status" value="1"/>
</dbReference>
<feature type="domain" description="ATP-grasp" evidence="14">
    <location>
        <begin position="120"/>
        <end position="317"/>
    </location>
</feature>
<comment type="function">
    <text evidence="1 13">This protein is a component of the acetyl coenzyme A carboxylase complex; first, biotin carboxylase catalyzes the carboxylation of the carrier protein and then the transcarboxylase transfers the carboxyl group to form malonyl-CoA.</text>
</comment>
<dbReference type="InterPro" id="IPR011764">
    <property type="entry name" value="Biotin_carboxylation_dom"/>
</dbReference>
<evidence type="ECO:0000256" key="9">
    <source>
        <dbReference type="ARBA" id="ARBA00022842"/>
    </source>
</evidence>
<dbReference type="Proteomes" id="UP000294743">
    <property type="component" value="Unassembled WGS sequence"/>
</dbReference>
<dbReference type="InterPro" id="IPR011761">
    <property type="entry name" value="ATP-grasp"/>
</dbReference>
<evidence type="ECO:0000256" key="5">
    <source>
        <dbReference type="ARBA" id="ARBA00022598"/>
    </source>
</evidence>
<dbReference type="GO" id="GO:0006633">
    <property type="term" value="P:fatty acid biosynthetic process"/>
    <property type="evidence" value="ECO:0007669"/>
    <property type="project" value="UniProtKB-KW"/>
</dbReference>
<evidence type="ECO:0000256" key="13">
    <source>
        <dbReference type="RuleBase" id="RU365063"/>
    </source>
</evidence>
<keyword evidence="7 12" id="KW-0547">Nucleotide-binding</keyword>
<keyword evidence="13" id="KW-0444">Lipid biosynthesis</keyword>
<dbReference type="Gene3D" id="3.30.470.20">
    <property type="entry name" value="ATP-grasp fold, B domain"/>
    <property type="match status" value="1"/>
</dbReference>
<evidence type="ECO:0000256" key="7">
    <source>
        <dbReference type="ARBA" id="ARBA00022741"/>
    </source>
</evidence>
<evidence type="ECO:0000256" key="4">
    <source>
        <dbReference type="ARBA" id="ARBA00013263"/>
    </source>
</evidence>
<keyword evidence="5 13" id="KW-0436">Ligase</keyword>
<evidence type="ECO:0000313" key="16">
    <source>
        <dbReference type="EMBL" id="TDW14720.1"/>
    </source>
</evidence>
<dbReference type="NCBIfam" id="TIGR00514">
    <property type="entry name" value="accC"/>
    <property type="match status" value="1"/>
</dbReference>
<proteinExistence type="predicted"/>
<dbReference type="SMART" id="SM00878">
    <property type="entry name" value="Biotin_carb_C"/>
    <property type="match status" value="1"/>
</dbReference>
<dbReference type="GO" id="GO:0046872">
    <property type="term" value="F:metal ion binding"/>
    <property type="evidence" value="ECO:0007669"/>
    <property type="project" value="UniProtKB-KW"/>
</dbReference>
<feature type="domain" description="Biotin carboxylation" evidence="15">
    <location>
        <begin position="1"/>
        <end position="446"/>
    </location>
</feature>
<dbReference type="Pfam" id="PF02785">
    <property type="entry name" value="Biotin_carb_C"/>
    <property type="match status" value="1"/>
</dbReference>
<dbReference type="OrthoDB" id="9807469at2"/>
<dbReference type="UniPathway" id="UPA00655">
    <property type="reaction ID" value="UER00711"/>
</dbReference>
<keyword evidence="10 13" id="KW-0092">Biotin</keyword>
<dbReference type="Pfam" id="PF02786">
    <property type="entry name" value="CPSase_L_D2"/>
    <property type="match status" value="1"/>
</dbReference>
<keyword evidence="9" id="KW-0460">Magnesium</keyword>
<dbReference type="GO" id="GO:0005524">
    <property type="term" value="F:ATP binding"/>
    <property type="evidence" value="ECO:0007669"/>
    <property type="project" value="UniProtKB-UniRule"/>
</dbReference>
<accession>A0A4R7ZI46</accession>
<gene>
    <name evidence="16" type="ORF">EDD63_1333</name>
</gene>
<dbReference type="GO" id="GO:2001295">
    <property type="term" value="P:malonyl-CoA biosynthetic process"/>
    <property type="evidence" value="ECO:0007669"/>
    <property type="project" value="UniProtKB-UniPathway"/>
</dbReference>
<dbReference type="PANTHER" id="PTHR48095:SF2">
    <property type="entry name" value="BIOTIN CARBOXYLASE, CHLOROPLASTIC"/>
    <property type="match status" value="1"/>
</dbReference>
<keyword evidence="6" id="KW-0479">Metal-binding</keyword>
<evidence type="ECO:0000256" key="12">
    <source>
        <dbReference type="PROSITE-ProRule" id="PRU00409"/>
    </source>
</evidence>
<keyword evidence="8 12" id="KW-0067">ATP-binding</keyword>
<dbReference type="SUPFAM" id="SSF56059">
    <property type="entry name" value="Glutathione synthetase ATP-binding domain-like"/>
    <property type="match status" value="1"/>
</dbReference>
<protein>
    <recommendedName>
        <fullName evidence="4 13">Biotin carboxylase</fullName>
        <ecNumber evidence="4 13">6.3.4.14</ecNumber>
    </recommendedName>
    <alternativeName>
        <fullName evidence="13">Acetyl-coenzyme A carboxylase biotin carboxylase subunit A</fullName>
    </alternativeName>
</protein>
<evidence type="ECO:0000256" key="6">
    <source>
        <dbReference type="ARBA" id="ARBA00022723"/>
    </source>
</evidence>
<dbReference type="InterPro" id="IPR016185">
    <property type="entry name" value="PreATP-grasp_dom_sf"/>
</dbReference>
<dbReference type="FunFam" id="3.40.50.20:FF:000010">
    <property type="entry name" value="Propionyl-CoA carboxylase subunit alpha"/>
    <property type="match status" value="1"/>
</dbReference>
<dbReference type="InterPro" id="IPR005481">
    <property type="entry name" value="BC-like_N"/>
</dbReference>
<dbReference type="PROSITE" id="PS50979">
    <property type="entry name" value="BC"/>
    <property type="match status" value="1"/>
</dbReference>
<comment type="subunit">
    <text evidence="3 13">Acetyl-CoA carboxylase is a heterohexamer of biotin carboxyl carrier protein, biotin carboxylase and the two subunits of carboxyl transferase in a 2:2 complex.</text>
</comment>
<dbReference type="InterPro" id="IPR005479">
    <property type="entry name" value="CPAse_ATP-bd"/>
</dbReference>
<dbReference type="EMBL" id="SODD01000033">
    <property type="protein sequence ID" value="TDW14720.1"/>
    <property type="molecule type" value="Genomic_DNA"/>
</dbReference>
<dbReference type="InterPro" id="IPR011054">
    <property type="entry name" value="Rudment_hybrid_motif"/>
</dbReference>
<dbReference type="NCBIfam" id="NF006367">
    <property type="entry name" value="PRK08591.1"/>
    <property type="match status" value="1"/>
</dbReference>
<comment type="caution">
    <text evidence="16">The sequence shown here is derived from an EMBL/GenBank/DDBJ whole genome shotgun (WGS) entry which is preliminary data.</text>
</comment>
<sequence>MIQKLCIANRGEIAVRIIRACKEMGIQSVALYSTADKDALHTQLADEAICIGGPRVNESYLDMNNIIQAACSTGCDAIHPGFGFLSENPKFARLVQSCGLIFVGPDPEIIEKMGNKSKARQMMMEANVPVIPGSKQILADAQEGLVLAKSMGFPVIIKASSGGGGRGMRIVRDEDTYVANFKAAKAEAMACFGDDDVYMEKYLENPKHIEVQLLADKHGNVIHLFERDCSFQRRNQKMIEEAPCHILDDTTRQEMLDAAVRAAKYVGYNSVGTIEFLLDKNNHFYFMEMNTRVQVEHPISEMITGVDIIKEQIRSADGIVLKYKQADIVRQGYALECRINAENIAHDFAPSPGKINFLHIPGGKGVRSDSAVYCGYEIPPYYDSMILKLITFAPTRLACIKKMRSALSELIIDGVHTNIEFHYLVLHAPKFVEGKYDTGFAESYIKELVANGEFI</sequence>
<dbReference type="InterPro" id="IPR005482">
    <property type="entry name" value="Biotin_COase_C"/>
</dbReference>
<dbReference type="InterPro" id="IPR051602">
    <property type="entry name" value="ACC_Biotin_Carboxylase"/>
</dbReference>
<evidence type="ECO:0000256" key="1">
    <source>
        <dbReference type="ARBA" id="ARBA00003761"/>
    </source>
</evidence>
<keyword evidence="17" id="KW-1185">Reference proteome</keyword>
<reference evidence="16 17" key="1">
    <citation type="submission" date="2019-03" db="EMBL/GenBank/DDBJ databases">
        <title>Genomic Encyclopedia of Type Strains, Phase IV (KMG-IV): sequencing the most valuable type-strain genomes for metagenomic binning, comparative biology and taxonomic classification.</title>
        <authorList>
            <person name="Goeker M."/>
        </authorList>
    </citation>
    <scope>NUCLEOTIDE SEQUENCE [LARGE SCALE GENOMIC DNA]</scope>
    <source>
        <strain evidence="16 17">DSM 28867</strain>
    </source>
</reference>
<dbReference type="GO" id="GO:0004075">
    <property type="term" value="F:biotin carboxylase activity"/>
    <property type="evidence" value="ECO:0007669"/>
    <property type="project" value="UniProtKB-EC"/>
</dbReference>
<evidence type="ECO:0000256" key="3">
    <source>
        <dbReference type="ARBA" id="ARBA00011750"/>
    </source>
</evidence>
<evidence type="ECO:0000256" key="10">
    <source>
        <dbReference type="ARBA" id="ARBA00023267"/>
    </source>
</evidence>
<dbReference type="SUPFAM" id="SSF51246">
    <property type="entry name" value="Rudiment single hybrid motif"/>
    <property type="match status" value="1"/>
</dbReference>
<comment type="pathway">
    <text evidence="2 13">Lipid metabolism; malonyl-CoA biosynthesis; malonyl-CoA from acetyl-CoA: step 1/1.</text>
</comment>
<evidence type="ECO:0000259" key="14">
    <source>
        <dbReference type="PROSITE" id="PS50975"/>
    </source>
</evidence>
<keyword evidence="13" id="KW-0276">Fatty acid metabolism</keyword>
<evidence type="ECO:0000256" key="11">
    <source>
        <dbReference type="ARBA" id="ARBA00048600"/>
    </source>
</evidence>
<dbReference type="EC" id="6.3.4.14" evidence="4 13"/>
<dbReference type="PROSITE" id="PS50975">
    <property type="entry name" value="ATP_GRASP"/>
    <property type="match status" value="1"/>
</dbReference>
<evidence type="ECO:0000259" key="15">
    <source>
        <dbReference type="PROSITE" id="PS50979"/>
    </source>
</evidence>
<name>A0A4R7ZI46_9FIRM</name>
<keyword evidence="13" id="KW-0443">Lipid metabolism</keyword>
<dbReference type="RefSeq" id="WP_134170428.1">
    <property type="nucleotide sequence ID" value="NZ_SODD01000033.1"/>
</dbReference>